<dbReference type="EMBL" id="JABCJE010000003">
    <property type="protein sequence ID" value="NVO23462.1"/>
    <property type="molecule type" value="Genomic_DNA"/>
</dbReference>
<keyword evidence="1" id="KW-0472">Membrane</keyword>
<keyword evidence="1" id="KW-1133">Transmembrane helix</keyword>
<name>A0A850Q5Q2_9RHOB</name>
<keyword evidence="4" id="KW-1185">Reference proteome</keyword>
<evidence type="ECO:0000313" key="3">
    <source>
        <dbReference type="EMBL" id="NVO27080.1"/>
    </source>
</evidence>
<evidence type="ECO:0000256" key="1">
    <source>
        <dbReference type="SAM" id="Phobius"/>
    </source>
</evidence>
<keyword evidence="1" id="KW-0812">Transmembrane</keyword>
<evidence type="ECO:0000313" key="2">
    <source>
        <dbReference type="EMBL" id="NVO23462.1"/>
    </source>
</evidence>
<proteinExistence type="predicted"/>
<organism evidence="2 5">
    <name type="scientific">Donghicola mangrovi</name>
    <dbReference type="NCBI Taxonomy" id="2729614"/>
    <lineage>
        <taxon>Bacteria</taxon>
        <taxon>Pseudomonadati</taxon>
        <taxon>Pseudomonadota</taxon>
        <taxon>Alphaproteobacteria</taxon>
        <taxon>Rhodobacterales</taxon>
        <taxon>Roseobacteraceae</taxon>
        <taxon>Donghicola</taxon>
    </lineage>
</organism>
<dbReference type="RefSeq" id="WP_176853477.1">
    <property type="nucleotide sequence ID" value="NZ_JABCJD010000002.1"/>
</dbReference>
<comment type="caution">
    <text evidence="2">The sequence shown here is derived from an EMBL/GenBank/DDBJ whole genome shotgun (WGS) entry which is preliminary data.</text>
</comment>
<feature type="transmembrane region" description="Helical" evidence="1">
    <location>
        <begin position="43"/>
        <end position="61"/>
    </location>
</feature>
<gene>
    <name evidence="3" type="ORF">HJ526_06605</name>
    <name evidence="2" type="ORF">HJ536_08840</name>
</gene>
<dbReference type="Proteomes" id="UP000523601">
    <property type="component" value="Unassembled WGS sequence"/>
</dbReference>
<evidence type="ECO:0000313" key="4">
    <source>
        <dbReference type="Proteomes" id="UP000523601"/>
    </source>
</evidence>
<dbReference type="EMBL" id="JABCJD010000002">
    <property type="protein sequence ID" value="NVO27080.1"/>
    <property type="molecule type" value="Genomic_DNA"/>
</dbReference>
<sequence length="80" mass="8868">MALSYKARRRLSLVILLLGLPGYAVVAVTIMSTIDRPPVWLELLIYVGLGIVWALPFKAVFKGIGQADPDAEPKRFIDDK</sequence>
<evidence type="ECO:0000313" key="5">
    <source>
        <dbReference type="Proteomes" id="UP000592216"/>
    </source>
</evidence>
<dbReference type="InterPro" id="IPR021265">
    <property type="entry name" value="DUF2842"/>
</dbReference>
<protein>
    <submittedName>
        <fullName evidence="2">DUF2842 domain-containing protein</fullName>
    </submittedName>
</protein>
<dbReference type="Proteomes" id="UP000592216">
    <property type="component" value="Unassembled WGS sequence"/>
</dbReference>
<dbReference type="AlphaFoldDB" id="A0A850Q5Q2"/>
<accession>A0A850Q5Q2</accession>
<reference evidence="4 5" key="1">
    <citation type="submission" date="2020-04" db="EMBL/GenBank/DDBJ databases">
        <title>Donghicola sp., a member of the Rhodobacteraceae family isolated from mangrove forest in Thailand.</title>
        <authorList>
            <person name="Charoenyingcharoen P."/>
            <person name="Yukphan P."/>
        </authorList>
    </citation>
    <scope>NUCLEOTIDE SEQUENCE [LARGE SCALE GENOMIC DNA]</scope>
    <source>
        <strain evidence="2 5">B5-SW-15</strain>
        <strain evidence="3 4">C2-DW-16</strain>
    </source>
</reference>
<dbReference type="Pfam" id="PF11003">
    <property type="entry name" value="DUF2842"/>
    <property type="match status" value="1"/>
</dbReference>